<evidence type="ECO:0008006" key="5">
    <source>
        <dbReference type="Google" id="ProtNLM"/>
    </source>
</evidence>
<evidence type="ECO:0000259" key="1">
    <source>
        <dbReference type="Pfam" id="PF00534"/>
    </source>
</evidence>
<dbReference type="SUPFAM" id="SSF53756">
    <property type="entry name" value="UDP-Glycosyltransferase/glycogen phosphorylase"/>
    <property type="match status" value="1"/>
</dbReference>
<dbReference type="GO" id="GO:0016757">
    <property type="term" value="F:glycosyltransferase activity"/>
    <property type="evidence" value="ECO:0007669"/>
    <property type="project" value="InterPro"/>
</dbReference>
<comment type="caution">
    <text evidence="3">The sequence shown here is derived from an EMBL/GenBank/DDBJ whole genome shotgun (WGS) entry which is preliminary data.</text>
</comment>
<dbReference type="RefSeq" id="WP_087714905.1">
    <property type="nucleotide sequence ID" value="NZ_MWPH01000002.1"/>
</dbReference>
<dbReference type="InterPro" id="IPR028098">
    <property type="entry name" value="Glyco_trans_4-like_N"/>
</dbReference>
<dbReference type="PANTHER" id="PTHR45947:SF3">
    <property type="entry name" value="SULFOQUINOVOSYL TRANSFERASE SQD2"/>
    <property type="match status" value="1"/>
</dbReference>
<organism evidence="3 4">
    <name type="scientific">Natronolimnobius baerhuensis</name>
    <dbReference type="NCBI Taxonomy" id="253108"/>
    <lineage>
        <taxon>Archaea</taxon>
        <taxon>Methanobacteriati</taxon>
        <taxon>Methanobacteriota</taxon>
        <taxon>Stenosarchaea group</taxon>
        <taxon>Halobacteria</taxon>
        <taxon>Halobacteriales</taxon>
        <taxon>Natrialbaceae</taxon>
        <taxon>Natronolimnobius</taxon>
    </lineage>
</organism>
<feature type="domain" description="Glycosyl transferase family 1" evidence="1">
    <location>
        <begin position="175"/>
        <end position="338"/>
    </location>
</feature>
<dbReference type="EMBL" id="MWPH01000002">
    <property type="protein sequence ID" value="OVE85144.1"/>
    <property type="molecule type" value="Genomic_DNA"/>
</dbReference>
<name>A0A202EA94_9EURY</name>
<dbReference type="CDD" id="cd03801">
    <property type="entry name" value="GT4_PimA-like"/>
    <property type="match status" value="1"/>
</dbReference>
<proteinExistence type="predicted"/>
<dbReference type="Pfam" id="PF00534">
    <property type="entry name" value="Glycos_transf_1"/>
    <property type="match status" value="1"/>
</dbReference>
<evidence type="ECO:0000259" key="2">
    <source>
        <dbReference type="Pfam" id="PF13579"/>
    </source>
</evidence>
<dbReference type="AlphaFoldDB" id="A0A202EA94"/>
<feature type="domain" description="Glycosyltransferase subfamily 4-like N-terminal" evidence="2">
    <location>
        <begin position="4"/>
        <end position="158"/>
    </location>
</feature>
<protein>
    <recommendedName>
        <fullName evidence="5">Glycosyl transferase family 1</fullName>
    </recommendedName>
</protein>
<evidence type="ECO:0000313" key="4">
    <source>
        <dbReference type="Proteomes" id="UP000196084"/>
    </source>
</evidence>
<dbReference type="OrthoDB" id="132546at2157"/>
<dbReference type="InterPro" id="IPR050194">
    <property type="entry name" value="Glycosyltransferase_grp1"/>
</dbReference>
<accession>A0A202EA94</accession>
<dbReference type="Proteomes" id="UP000196084">
    <property type="component" value="Unassembled WGS sequence"/>
</dbReference>
<dbReference type="Pfam" id="PF13579">
    <property type="entry name" value="Glyco_trans_4_4"/>
    <property type="match status" value="1"/>
</dbReference>
<dbReference type="PANTHER" id="PTHR45947">
    <property type="entry name" value="SULFOQUINOVOSYL TRANSFERASE SQD2"/>
    <property type="match status" value="1"/>
</dbReference>
<dbReference type="InterPro" id="IPR001296">
    <property type="entry name" value="Glyco_trans_1"/>
</dbReference>
<gene>
    <name evidence="3" type="ORF">B2G88_12445</name>
</gene>
<reference evidence="3 4" key="1">
    <citation type="submission" date="2017-02" db="EMBL/GenBank/DDBJ databases">
        <title>Natronthermophilus aegyptiacus gen. nov.,sp. nov., an aerobic, extremely halophilic alkalithermophilic archaeon isolated from the athalassohaline Wadi An Natrun, Egypt.</title>
        <authorList>
            <person name="Zhao B."/>
        </authorList>
    </citation>
    <scope>NUCLEOTIDE SEQUENCE [LARGE SCALE GENOMIC DNA]</scope>
    <source>
        <strain evidence="3 4">CGMCC 1.3597</strain>
    </source>
</reference>
<keyword evidence="4" id="KW-1185">Reference proteome</keyword>
<evidence type="ECO:0000313" key="3">
    <source>
        <dbReference type="EMBL" id="OVE85144.1"/>
    </source>
</evidence>
<dbReference type="Gene3D" id="3.40.50.2000">
    <property type="entry name" value="Glycogen Phosphorylase B"/>
    <property type="match status" value="2"/>
</dbReference>
<sequence length="362" mass="39306">MHPLVVTARRPWEVLEPLEAVGVSFSAVQVDPSDGVGRRFVDTYRRVRDTIATAPVDTVLIDVYDVPGLAAWAAAKRSGTPLVVRLVGDKIGDVVDDQVASNRTAGSYAGQLSHRATDLMNRRIIGAADGAVVVSQELKERYCERGHFEGHEVAVVPVPFRPDVFGATAPEPQDESDEELILSVTNLAFKRKFDGMCDALAGVEAVLERRQSARYVIAGGGQFVAPLREHIERHCAPDIRDRITVAGFVDDIDRLYASADVLVYISYLDGYPNVVLEAQGCGLPVVANDDLGMRDQITDGETGLLVDPTADGHLPRAVSQLLEDDDERVRLGNNARERVETENAQSVIGSELQDGLAQIRTG</sequence>